<keyword evidence="2" id="KW-1185">Reference proteome</keyword>
<dbReference type="AlphaFoldDB" id="A0A2P7VDN2"/>
<dbReference type="OrthoDB" id="2665003at2"/>
<dbReference type="EMBL" id="PXZM01000012">
    <property type="protein sequence ID" value="PSJ97321.1"/>
    <property type="molecule type" value="Genomic_DNA"/>
</dbReference>
<comment type="caution">
    <text evidence="1">The sequence shown here is derived from an EMBL/GenBank/DDBJ whole genome shotgun (WGS) entry which is preliminary data.</text>
</comment>
<gene>
    <name evidence="1" type="ORF">C7R93_09380</name>
</gene>
<reference evidence="1 2" key="1">
    <citation type="submission" date="2018-03" db="EMBL/GenBank/DDBJ databases">
        <title>Brevisbacillus phylogenomics.</title>
        <authorList>
            <person name="Dunlap C."/>
        </authorList>
    </citation>
    <scope>NUCLEOTIDE SEQUENCE [LARGE SCALE GENOMIC DNA]</scope>
    <source>
        <strain evidence="1 2">NRRL NRS-1210</strain>
    </source>
</reference>
<protein>
    <submittedName>
        <fullName evidence="1">Uncharacterized protein</fullName>
    </submittedName>
</protein>
<dbReference type="Proteomes" id="UP000240419">
    <property type="component" value="Unassembled WGS sequence"/>
</dbReference>
<evidence type="ECO:0000313" key="2">
    <source>
        <dbReference type="Proteomes" id="UP000240419"/>
    </source>
</evidence>
<evidence type="ECO:0000313" key="1">
    <source>
        <dbReference type="EMBL" id="PSJ97321.1"/>
    </source>
</evidence>
<accession>A0A2P7VDN2</accession>
<organism evidence="1 2">
    <name type="scientific">Brevibacillus fortis</name>
    <dbReference type="NCBI Taxonomy" id="2126352"/>
    <lineage>
        <taxon>Bacteria</taxon>
        <taxon>Bacillati</taxon>
        <taxon>Bacillota</taxon>
        <taxon>Bacilli</taxon>
        <taxon>Bacillales</taxon>
        <taxon>Paenibacillaceae</taxon>
        <taxon>Brevibacillus</taxon>
    </lineage>
</organism>
<proteinExistence type="predicted"/>
<sequence length="244" mass="28766">MELKQMEQELVALTCGVCKGVSERIRMESELFDIAGFENDIIEWSDFENEVPPLDERHWQRSDCPPEQGQVRTVKVSHPFHMRIGEPFWIMYTPVRSSFNGWDSHPEEIEQSSFVQCSIERVIERNEFKAWLCVKILDVWLIKDYNERFPERDGSTGYLEGFEMFGDPYIFNYRNWLFISAGAQGDLGEWGLVKQLNSQYHMLVYGDWGFHKNNAYGGNILLPKERIDGWLKQAMENNRYETIE</sequence>
<name>A0A2P7VDN2_9BACL</name>
<dbReference type="RefSeq" id="WP_106838581.1">
    <property type="nucleotide sequence ID" value="NZ_JBCNIW010000019.1"/>
</dbReference>